<dbReference type="PANTHER" id="PTHR11785">
    <property type="entry name" value="AMINO ACID TRANSPORTER"/>
    <property type="match status" value="1"/>
</dbReference>
<proteinExistence type="predicted"/>
<dbReference type="STRING" id="553973.CLOHYLEM_06752"/>
<comment type="caution">
    <text evidence="6">The sequence shown here is derived from an EMBL/GenBank/DDBJ whole genome shotgun (WGS) entry which is preliminary data.</text>
</comment>
<evidence type="ECO:0000256" key="2">
    <source>
        <dbReference type="ARBA" id="ARBA00022692"/>
    </source>
</evidence>
<dbReference type="Pfam" id="PF13520">
    <property type="entry name" value="AA_permease_2"/>
    <property type="match status" value="1"/>
</dbReference>
<reference evidence="6" key="2">
    <citation type="submission" date="2013-06" db="EMBL/GenBank/DDBJ databases">
        <title>Draft genome sequence of Clostridium hylemonae (DSM 15053).</title>
        <authorList>
            <person name="Sudarsanam P."/>
            <person name="Ley R."/>
            <person name="Guruge J."/>
            <person name="Turnbaugh P.J."/>
            <person name="Mahowald M."/>
            <person name="Liep D."/>
            <person name="Gordon J."/>
        </authorList>
    </citation>
    <scope>NUCLEOTIDE SEQUENCE</scope>
    <source>
        <strain evidence="6">DSM 15053</strain>
    </source>
</reference>
<dbReference type="GO" id="GO:0016020">
    <property type="term" value="C:membrane"/>
    <property type="evidence" value="ECO:0007669"/>
    <property type="project" value="UniProtKB-SubCell"/>
</dbReference>
<dbReference type="eggNOG" id="COG1113">
    <property type="taxonomic scope" value="Bacteria"/>
</dbReference>
<feature type="transmembrane region" description="Helical" evidence="5">
    <location>
        <begin position="38"/>
        <end position="58"/>
    </location>
</feature>
<feature type="transmembrane region" description="Helical" evidence="5">
    <location>
        <begin position="220"/>
        <end position="244"/>
    </location>
</feature>
<comment type="subcellular location">
    <subcellularLocation>
        <location evidence="1">Membrane</location>
        <topology evidence="1">Multi-pass membrane protein</topology>
    </subcellularLocation>
</comment>
<gene>
    <name evidence="6" type="ORF">CLOHYLEM_06752</name>
</gene>
<dbReference type="PIRSF" id="PIRSF006060">
    <property type="entry name" value="AA_transporter"/>
    <property type="match status" value="1"/>
</dbReference>
<feature type="transmembrane region" description="Helical" evidence="5">
    <location>
        <begin position="145"/>
        <end position="169"/>
    </location>
</feature>
<feature type="transmembrane region" description="Helical" evidence="5">
    <location>
        <begin position="444"/>
        <end position="463"/>
    </location>
</feature>
<keyword evidence="3 5" id="KW-1133">Transmembrane helix</keyword>
<feature type="transmembrane region" description="Helical" evidence="5">
    <location>
        <begin position="413"/>
        <end position="432"/>
    </location>
</feature>
<feature type="transmembrane region" description="Helical" evidence="5">
    <location>
        <begin position="181"/>
        <end position="200"/>
    </location>
</feature>
<protein>
    <submittedName>
        <fullName evidence="6">Amino acid permease</fullName>
    </submittedName>
</protein>
<evidence type="ECO:0000313" key="7">
    <source>
        <dbReference type="Proteomes" id="UP000004893"/>
    </source>
</evidence>
<dbReference type="AlphaFoldDB" id="C0C3U0"/>
<dbReference type="GO" id="GO:0015179">
    <property type="term" value="F:L-amino acid transmembrane transporter activity"/>
    <property type="evidence" value="ECO:0007669"/>
    <property type="project" value="TreeGrafter"/>
</dbReference>
<feature type="transmembrane region" description="Helical" evidence="5">
    <location>
        <begin position="381"/>
        <end position="401"/>
    </location>
</feature>
<evidence type="ECO:0000256" key="3">
    <source>
        <dbReference type="ARBA" id="ARBA00022989"/>
    </source>
</evidence>
<keyword evidence="4 5" id="KW-0472">Membrane</keyword>
<sequence>MRIFIGVRPLWAKGSDPYENFGEGECIMEQKRELKKNLGVATAMALVVGCVIGSGVFFKPQAIYTATGGAPGLGMIAWVITGLASIAAALTFAEVAIMIPKTGGMVAYLEEIYNPVVGFLAGWVQTILFYPAMISALAVVCAQQAGLFIGEGFTVPLAIGIIILIIFLNNLGSKVGGSIQVVFTICKLIPLILLMIFGFVKGSGANPIFSPMVGDGLSPAVVLGQLMVAILFAFEGWTGVGAIAGEMKNPSRDLPIAIVGGVSVIMGVYFIINIAYLWVLPASELATLTAPASAVALKVFGDIGGKIISVGIMISVFGACNGFVLSGSRVAYSLAAEGNFPYSRNLAKLNNAQVPTNSIILVGGIGCIYAISGQFNLLTDLAVFSSWTFYTLTFIGVMKLRKDRPDAVRTYKVPLYPVVPIIAVVSGVYVIINQLFMSGLQSTVLSVGSIVIMLIGLPVYSVVMKNKEKKKTAANAEKILT</sequence>
<feature type="transmembrane region" description="Helical" evidence="5">
    <location>
        <begin position="256"/>
        <end position="279"/>
    </location>
</feature>
<organism evidence="6 7">
    <name type="scientific">[Clostridium] hylemonae DSM 15053</name>
    <dbReference type="NCBI Taxonomy" id="553973"/>
    <lineage>
        <taxon>Bacteria</taxon>
        <taxon>Bacillati</taxon>
        <taxon>Bacillota</taxon>
        <taxon>Clostridia</taxon>
        <taxon>Lachnospirales</taxon>
        <taxon>Lachnospiraceae</taxon>
    </lineage>
</organism>
<feature type="transmembrane region" description="Helical" evidence="5">
    <location>
        <begin position="307"/>
        <end position="325"/>
    </location>
</feature>
<keyword evidence="7" id="KW-1185">Reference proteome</keyword>
<dbReference type="Gene3D" id="1.20.1740.10">
    <property type="entry name" value="Amino acid/polyamine transporter I"/>
    <property type="match status" value="1"/>
</dbReference>
<evidence type="ECO:0000256" key="4">
    <source>
        <dbReference type="ARBA" id="ARBA00023136"/>
    </source>
</evidence>
<evidence type="ECO:0000256" key="5">
    <source>
        <dbReference type="SAM" id="Phobius"/>
    </source>
</evidence>
<dbReference type="EMBL" id="ABYI02000031">
    <property type="protein sequence ID" value="EEG73098.1"/>
    <property type="molecule type" value="Genomic_DNA"/>
</dbReference>
<feature type="transmembrane region" description="Helical" evidence="5">
    <location>
        <begin position="112"/>
        <end position="133"/>
    </location>
</feature>
<dbReference type="PANTHER" id="PTHR11785:SF512">
    <property type="entry name" value="SOBREMESA, ISOFORM B"/>
    <property type="match status" value="1"/>
</dbReference>
<feature type="transmembrane region" description="Helical" evidence="5">
    <location>
        <begin position="354"/>
        <end position="375"/>
    </location>
</feature>
<name>C0C3U0_9FIRM</name>
<evidence type="ECO:0000313" key="6">
    <source>
        <dbReference type="EMBL" id="EEG73098.1"/>
    </source>
</evidence>
<dbReference type="InterPro" id="IPR002293">
    <property type="entry name" value="AA/rel_permease1"/>
</dbReference>
<keyword evidence="2 5" id="KW-0812">Transmembrane</keyword>
<accession>C0C3U0</accession>
<evidence type="ECO:0000256" key="1">
    <source>
        <dbReference type="ARBA" id="ARBA00004141"/>
    </source>
</evidence>
<dbReference type="HOGENOM" id="CLU_007946_3_4_9"/>
<dbReference type="Proteomes" id="UP000004893">
    <property type="component" value="Unassembled WGS sequence"/>
</dbReference>
<reference evidence="6" key="1">
    <citation type="submission" date="2009-02" db="EMBL/GenBank/DDBJ databases">
        <authorList>
            <person name="Fulton L."/>
            <person name="Clifton S."/>
            <person name="Fulton B."/>
            <person name="Xu J."/>
            <person name="Minx P."/>
            <person name="Pepin K.H."/>
            <person name="Johnson M."/>
            <person name="Bhonagiri V."/>
            <person name="Nash W.E."/>
            <person name="Mardis E.R."/>
            <person name="Wilson R.K."/>
        </authorList>
    </citation>
    <scope>NUCLEOTIDE SEQUENCE [LARGE SCALE GENOMIC DNA]</scope>
    <source>
        <strain evidence="6">DSM 15053</strain>
    </source>
</reference>
<feature type="transmembrane region" description="Helical" evidence="5">
    <location>
        <begin position="78"/>
        <end position="100"/>
    </location>
</feature>
<dbReference type="InterPro" id="IPR050598">
    <property type="entry name" value="AminoAcid_Transporter"/>
</dbReference>